<dbReference type="Proteomes" id="UP000186698">
    <property type="component" value="Chromosome 2S"/>
</dbReference>
<dbReference type="InterPro" id="IPR013083">
    <property type="entry name" value="Znf_RING/FYVE/PHD"/>
</dbReference>
<feature type="compositionally biased region" description="Basic and acidic residues" evidence="5">
    <location>
        <begin position="203"/>
        <end position="215"/>
    </location>
</feature>
<dbReference type="PANTHER" id="PTHR12420:SF15">
    <property type="entry name" value="PHD FINGER PROTEIN 6"/>
    <property type="match status" value="1"/>
</dbReference>
<evidence type="ECO:0000313" key="7">
    <source>
        <dbReference type="Proteomes" id="UP000186698"/>
    </source>
</evidence>
<evidence type="ECO:0000256" key="5">
    <source>
        <dbReference type="SAM" id="MobiDB-lite"/>
    </source>
</evidence>
<dbReference type="Gene3D" id="3.30.40.10">
    <property type="entry name" value="Zinc/RING finger domain, C3HC4 (zinc finger)"/>
    <property type="match status" value="1"/>
</dbReference>
<feature type="coiled-coil region" evidence="4">
    <location>
        <begin position="479"/>
        <end position="506"/>
    </location>
</feature>
<dbReference type="GO" id="GO:0042826">
    <property type="term" value="F:histone deacetylase binding"/>
    <property type="evidence" value="ECO:0000318"/>
    <property type="project" value="GO_Central"/>
</dbReference>
<feature type="compositionally biased region" description="Polar residues" evidence="5">
    <location>
        <begin position="268"/>
        <end position="284"/>
    </location>
</feature>
<dbReference type="SMART" id="SM00249">
    <property type="entry name" value="PHD"/>
    <property type="match status" value="1"/>
</dbReference>
<reference evidence="7" key="1">
    <citation type="submission" date="2024-06" db="UniProtKB">
        <authorList>
            <consortium name="RefSeq"/>
        </authorList>
    </citation>
    <scope>NUCLEOTIDE SEQUENCE [LARGE SCALE GENOMIC DNA]</scope>
    <source>
        <strain evidence="7">J_2021</strain>
    </source>
</reference>
<evidence type="ECO:0000256" key="2">
    <source>
        <dbReference type="ARBA" id="ARBA00022771"/>
    </source>
</evidence>
<dbReference type="KEGG" id="xla:108709920"/>
<keyword evidence="3" id="KW-0862">Zinc</keyword>
<reference evidence="8" key="2">
    <citation type="submission" date="2025-08" db="UniProtKB">
        <authorList>
            <consortium name="RefSeq"/>
        </authorList>
    </citation>
    <scope>IDENTIFICATION</scope>
    <source>
        <strain evidence="8">J_2021</strain>
        <tissue evidence="8">Erythrocytes</tissue>
    </source>
</reference>
<accession>A0A8J0UE02</accession>
<dbReference type="RefSeq" id="XP_018105679.1">
    <property type="nucleotide sequence ID" value="XM_018250190.2"/>
</dbReference>
<sequence>MLRLRIQTDSVSHCRLCAIMSHSTPVLGVCRFCHQREQNKETGALLKTSDDGVTAHFNCMIFSPKVITVKSPSEEFGGFNIHSVKKEIKRGKNMKCKVCGKIGATIGCELKRCRKTYHYMCAKRDGAEIIDNEDEEKYLIYCKDHKNDKQDKDGYPSYSGTSSDLSTSSSTEDSDASVKRSGRKKRKQKETEASTARKRTKAKMADFNESGKEQDSADISEPGLSSRNSDTSNIEQRQKKQKQKDLEDTTPRRKTNARKKIIFAMPISENQDANEVCTPNQSSEGLLPVEGTEHNTSCDRSSSESDSSESLLSPKHKLLNYLSLTVAQSTSSPRTKDTVEAQSTNSSHGLLVAGCPGSPSGPNMSSALSTSESVLGGTQNQDGPFADIDTSTKVAFFSEYTNIRDQMLKGDLKEGVAKGFWTKCQTNHCRKFLLENIENSVKSVRQKILSGEAENQDYEAAFMYLWGSGCLESVLLQEKQAIQRKLQSIEETQDRLQKEYKALTDLLGTGK</sequence>
<organism evidence="7 8">
    <name type="scientific">Xenopus laevis</name>
    <name type="common">African clawed frog</name>
    <dbReference type="NCBI Taxonomy" id="8355"/>
    <lineage>
        <taxon>Eukaryota</taxon>
        <taxon>Metazoa</taxon>
        <taxon>Chordata</taxon>
        <taxon>Craniata</taxon>
        <taxon>Vertebrata</taxon>
        <taxon>Euteleostomi</taxon>
        <taxon>Amphibia</taxon>
        <taxon>Batrachia</taxon>
        <taxon>Anura</taxon>
        <taxon>Pipoidea</taxon>
        <taxon>Pipidae</taxon>
        <taxon>Xenopodinae</taxon>
        <taxon>Xenopus</taxon>
        <taxon>Xenopus</taxon>
    </lineage>
</organism>
<dbReference type="PANTHER" id="PTHR12420">
    <property type="entry name" value="PHD FINGER PROTEIN"/>
    <property type="match status" value="1"/>
</dbReference>
<dbReference type="AlphaFoldDB" id="A0A8J0UE02"/>
<dbReference type="GO" id="GO:0005634">
    <property type="term" value="C:nucleus"/>
    <property type="evidence" value="ECO:0000318"/>
    <property type="project" value="GO_Central"/>
</dbReference>
<feature type="compositionally biased region" description="Basic and acidic residues" evidence="5">
    <location>
        <begin position="291"/>
        <end position="303"/>
    </location>
</feature>
<name>A0A8J0UE02_XENLA</name>
<evidence type="ECO:0000259" key="6">
    <source>
        <dbReference type="PROSITE" id="PS51805"/>
    </source>
</evidence>
<feature type="compositionally biased region" description="Low complexity" evidence="5">
    <location>
        <begin position="304"/>
        <end position="313"/>
    </location>
</feature>
<feature type="compositionally biased region" description="Polar residues" evidence="5">
    <location>
        <begin position="223"/>
        <end position="235"/>
    </location>
</feature>
<proteinExistence type="predicted"/>
<keyword evidence="1" id="KW-0479">Metal-binding</keyword>
<evidence type="ECO:0000256" key="3">
    <source>
        <dbReference type="ARBA" id="ARBA00022833"/>
    </source>
</evidence>
<dbReference type="PROSITE" id="PS51805">
    <property type="entry name" value="EPHD"/>
    <property type="match status" value="1"/>
</dbReference>
<evidence type="ECO:0000256" key="4">
    <source>
        <dbReference type="SAM" id="Coils"/>
    </source>
</evidence>
<keyword evidence="4" id="KW-0175">Coiled coil</keyword>
<keyword evidence="7" id="KW-1185">Reference proteome</keyword>
<keyword evidence="2" id="KW-0863">Zinc-finger</keyword>
<feature type="compositionally biased region" description="Basic residues" evidence="5">
    <location>
        <begin position="252"/>
        <end position="261"/>
    </location>
</feature>
<evidence type="ECO:0000313" key="8">
    <source>
        <dbReference type="RefSeq" id="XP_018105679.1"/>
    </source>
</evidence>
<dbReference type="InterPro" id="IPR051188">
    <property type="entry name" value="PHD-type_Zinc_Finger"/>
</dbReference>
<dbReference type="GO" id="GO:0042393">
    <property type="term" value="F:histone binding"/>
    <property type="evidence" value="ECO:0000318"/>
    <property type="project" value="GO_Central"/>
</dbReference>
<feature type="region of interest" description="Disordered" evidence="5">
    <location>
        <begin position="327"/>
        <end position="375"/>
    </location>
</feature>
<dbReference type="OrthoDB" id="2384350at2759"/>
<feature type="domain" description="PHD-type" evidence="6">
    <location>
        <begin position="27"/>
        <end position="146"/>
    </location>
</feature>
<dbReference type="InterPro" id="IPR034732">
    <property type="entry name" value="EPHD"/>
</dbReference>
<dbReference type="InterPro" id="IPR001965">
    <property type="entry name" value="Znf_PHD"/>
</dbReference>
<feature type="region of interest" description="Disordered" evidence="5">
    <location>
        <begin position="151"/>
        <end position="314"/>
    </location>
</feature>
<dbReference type="GeneID" id="108709920"/>
<protein>
    <submittedName>
        <fullName evidence="8">Protein Jade-1 isoform X1</fullName>
    </submittedName>
</protein>
<feature type="compositionally biased region" description="Low complexity" evidence="5">
    <location>
        <begin position="157"/>
        <end position="171"/>
    </location>
</feature>
<dbReference type="Pfam" id="PF13771">
    <property type="entry name" value="zf-HC5HC2H"/>
    <property type="match status" value="1"/>
</dbReference>
<dbReference type="CDD" id="cd15673">
    <property type="entry name" value="ePHD_PHF6_like"/>
    <property type="match status" value="1"/>
</dbReference>
<gene>
    <name evidence="8" type="primary">LOC108709920</name>
</gene>
<dbReference type="GO" id="GO:0008270">
    <property type="term" value="F:zinc ion binding"/>
    <property type="evidence" value="ECO:0007669"/>
    <property type="project" value="UniProtKB-KW"/>
</dbReference>
<feature type="compositionally biased region" description="Polar residues" evidence="5">
    <location>
        <begin position="360"/>
        <end position="375"/>
    </location>
</feature>
<evidence type="ECO:0000256" key="1">
    <source>
        <dbReference type="ARBA" id="ARBA00022723"/>
    </source>
</evidence>